<organism evidence="1">
    <name type="scientific">uncultured Caudovirales phage</name>
    <dbReference type="NCBI Taxonomy" id="2100421"/>
    <lineage>
        <taxon>Viruses</taxon>
        <taxon>Duplodnaviria</taxon>
        <taxon>Heunggongvirae</taxon>
        <taxon>Uroviricota</taxon>
        <taxon>Caudoviricetes</taxon>
        <taxon>Peduoviridae</taxon>
        <taxon>Maltschvirus</taxon>
        <taxon>Maltschvirus maltsch</taxon>
    </lineage>
</organism>
<dbReference type="Gene3D" id="2.60.40.10">
    <property type="entry name" value="Immunoglobulins"/>
    <property type="match status" value="1"/>
</dbReference>
<protein>
    <submittedName>
        <fullName evidence="1">Uncharacterized protein</fullName>
    </submittedName>
</protein>
<accession>A0A6J5MAX3</accession>
<sequence length="299" mass="32968">MTLNNVLVNDTVKIKVKFLDQDSDGNQVEANMASVTVTIVDVNETPIVNAASATSTSASEWYYPFVPTVAGAYSVRFTGITNGSPPKTITSQTNIYANNNSTDYRPSVTLRSDETILFAPDVSPLYLDPEELLPIFPEASLIEIGEVIYHHSLEIQEMYKLGADVDPLSLPFVVLEYIKAAAACDLSRTYGFGGDDELSLKLGDLEIVNRSAPRQIASRSNATTWCQIAASLRREVIAKKVSMRGVQPKGLPNRKITLTERDPGTGKRVYLISKDVHSIGRAYVSDETNDVDRRLRQYD</sequence>
<dbReference type="EMBL" id="LR796737">
    <property type="protein sequence ID" value="CAB4162770.1"/>
    <property type="molecule type" value="Genomic_DNA"/>
</dbReference>
<proteinExistence type="predicted"/>
<gene>
    <name evidence="1" type="ORF">UFOVP436_112</name>
    <name evidence="2" type="ORF">UFOVP784_112</name>
</gene>
<dbReference type="EMBL" id="LR796418">
    <property type="protein sequence ID" value="CAB4143311.1"/>
    <property type="molecule type" value="Genomic_DNA"/>
</dbReference>
<name>A0A6J5MAX3_9CAUD</name>
<reference evidence="1" key="1">
    <citation type="submission" date="2020-04" db="EMBL/GenBank/DDBJ databases">
        <authorList>
            <person name="Chiriac C."/>
            <person name="Salcher M."/>
            <person name="Ghai R."/>
            <person name="Kavagutti S V."/>
        </authorList>
    </citation>
    <scope>NUCLEOTIDE SEQUENCE</scope>
</reference>
<evidence type="ECO:0000313" key="2">
    <source>
        <dbReference type="EMBL" id="CAB4162770.1"/>
    </source>
</evidence>
<dbReference type="InterPro" id="IPR013783">
    <property type="entry name" value="Ig-like_fold"/>
</dbReference>
<evidence type="ECO:0000313" key="1">
    <source>
        <dbReference type="EMBL" id="CAB4143311.1"/>
    </source>
</evidence>